<proteinExistence type="inferred from homology"/>
<dbReference type="InterPro" id="IPR001753">
    <property type="entry name" value="Enoyl-CoA_hydra/iso"/>
</dbReference>
<dbReference type="InterPro" id="IPR029045">
    <property type="entry name" value="ClpP/crotonase-like_dom_sf"/>
</dbReference>
<evidence type="ECO:0000256" key="2">
    <source>
        <dbReference type="ARBA" id="ARBA00005254"/>
    </source>
</evidence>
<evidence type="ECO:0000313" key="7">
    <source>
        <dbReference type="EMBL" id="UZJ23844.1"/>
    </source>
</evidence>
<comment type="catalytic activity">
    <reaction evidence="5">
        <text>a 4-saturated-(3S)-3-hydroxyacyl-CoA = a (3E)-enoyl-CoA + H2O</text>
        <dbReference type="Rhea" id="RHEA:20724"/>
        <dbReference type="ChEBI" id="CHEBI:15377"/>
        <dbReference type="ChEBI" id="CHEBI:58521"/>
        <dbReference type="ChEBI" id="CHEBI:137480"/>
        <dbReference type="EC" id="4.2.1.17"/>
    </reaction>
</comment>
<dbReference type="PANTHER" id="PTHR43459">
    <property type="entry name" value="ENOYL-COA HYDRATASE"/>
    <property type="match status" value="1"/>
</dbReference>
<dbReference type="InterPro" id="IPR018376">
    <property type="entry name" value="Enoyl-CoA_hyd/isom_CS"/>
</dbReference>
<accession>A0ABY6NWS0</accession>
<dbReference type="InterPro" id="IPR014748">
    <property type="entry name" value="Enoyl-CoA_hydra_C"/>
</dbReference>
<dbReference type="Gene3D" id="3.90.226.10">
    <property type="entry name" value="2-enoyl-CoA Hydratase, Chain A, domain 1"/>
    <property type="match status" value="1"/>
</dbReference>
<organism evidence="7 8">
    <name type="scientific">Rhodococcus antarcticus</name>
    <dbReference type="NCBI Taxonomy" id="2987751"/>
    <lineage>
        <taxon>Bacteria</taxon>
        <taxon>Bacillati</taxon>
        <taxon>Actinomycetota</taxon>
        <taxon>Actinomycetes</taxon>
        <taxon>Mycobacteriales</taxon>
        <taxon>Nocardiaceae</taxon>
        <taxon>Rhodococcus</taxon>
    </lineage>
</organism>
<evidence type="ECO:0000256" key="3">
    <source>
        <dbReference type="ARBA" id="ARBA00022832"/>
    </source>
</evidence>
<comment type="function">
    <text evidence="1">Could possibly oxidize fatty acids using specific components.</text>
</comment>
<dbReference type="PANTHER" id="PTHR43459:SF1">
    <property type="entry name" value="EG:BACN32G11.4 PROTEIN"/>
    <property type="match status" value="1"/>
</dbReference>
<keyword evidence="8" id="KW-1185">Reference proteome</keyword>
<evidence type="ECO:0000256" key="5">
    <source>
        <dbReference type="ARBA" id="ARBA00023717"/>
    </source>
</evidence>
<evidence type="ECO:0000256" key="1">
    <source>
        <dbReference type="ARBA" id="ARBA00002994"/>
    </source>
</evidence>
<evidence type="ECO:0000256" key="6">
    <source>
        <dbReference type="RuleBase" id="RU003707"/>
    </source>
</evidence>
<dbReference type="Gene3D" id="1.10.12.10">
    <property type="entry name" value="Lyase 2-enoyl-coa Hydratase, Chain A, domain 2"/>
    <property type="match status" value="1"/>
</dbReference>
<evidence type="ECO:0000313" key="8">
    <source>
        <dbReference type="Proteomes" id="UP001164965"/>
    </source>
</evidence>
<reference evidence="7" key="1">
    <citation type="submission" date="2022-10" db="EMBL/GenBank/DDBJ databases">
        <title>Rhodococcus sp.75.</title>
        <authorList>
            <person name="Sun M."/>
        </authorList>
    </citation>
    <scope>NUCLEOTIDE SEQUENCE</scope>
    <source>
        <strain evidence="7">75</strain>
    </source>
</reference>
<dbReference type="PROSITE" id="PS00166">
    <property type="entry name" value="ENOYL_COA_HYDRATASE"/>
    <property type="match status" value="1"/>
</dbReference>
<dbReference type="SUPFAM" id="SSF52096">
    <property type="entry name" value="ClpP/crotonase"/>
    <property type="match status" value="1"/>
</dbReference>
<dbReference type="EMBL" id="CP110615">
    <property type="protein sequence ID" value="UZJ23844.1"/>
    <property type="molecule type" value="Genomic_DNA"/>
</dbReference>
<keyword evidence="3" id="KW-0443">Lipid metabolism</keyword>
<comment type="similarity">
    <text evidence="2 6">Belongs to the enoyl-CoA hydratase/isomerase family.</text>
</comment>
<dbReference type="RefSeq" id="WP_265381952.1">
    <property type="nucleotide sequence ID" value="NZ_CP110615.1"/>
</dbReference>
<evidence type="ECO:0000256" key="4">
    <source>
        <dbReference type="ARBA" id="ARBA00023709"/>
    </source>
</evidence>
<dbReference type="CDD" id="cd06558">
    <property type="entry name" value="crotonase-like"/>
    <property type="match status" value="1"/>
</dbReference>
<gene>
    <name evidence="7" type="ORF">RHODO2019_11615</name>
</gene>
<keyword evidence="3" id="KW-0276">Fatty acid metabolism</keyword>
<dbReference type="Proteomes" id="UP001164965">
    <property type="component" value="Chromosome"/>
</dbReference>
<protein>
    <submittedName>
        <fullName evidence="7">Enoyl-CoA hydratase-related protein</fullName>
    </submittedName>
</protein>
<comment type="catalytic activity">
    <reaction evidence="4">
        <text>a (3S)-3-hydroxyacyl-CoA = a (2E)-enoyl-CoA + H2O</text>
        <dbReference type="Rhea" id="RHEA:16105"/>
        <dbReference type="ChEBI" id="CHEBI:15377"/>
        <dbReference type="ChEBI" id="CHEBI:57318"/>
        <dbReference type="ChEBI" id="CHEBI:58856"/>
        <dbReference type="EC" id="4.2.1.17"/>
    </reaction>
</comment>
<dbReference type="Pfam" id="PF00378">
    <property type="entry name" value="ECH_1"/>
    <property type="match status" value="1"/>
</dbReference>
<sequence length="259" mass="26109">MTTAEDAAVSTTREGAVATVTLLRPGLSVAVKTQLRDALHEVAADPSVRAVVLTGSGRAFCFGQDLAEHAKVLDAGASTALSTVTEHYNPIVVALATMPKPVLAAINGTCVGAGLGFALACDLRLAAAGARMGTAFTAIGLTCDSGLSASLVRAVGSSRAAELVLLAETFTAEQAQGWGLVRDVLPAAELADGAAALAAHLAAGPTSAYAESKALMADPHLVEVLTAEGAAQARLGRTADHHGAVRSFLAKEKPSFSGR</sequence>
<name>A0ABY6NWS0_9NOCA</name>